<dbReference type="EMBL" id="BTSX01000006">
    <property type="protein sequence ID" value="GMT03703.1"/>
    <property type="molecule type" value="Genomic_DNA"/>
</dbReference>
<protein>
    <submittedName>
        <fullName evidence="2">Uncharacterized protein</fullName>
    </submittedName>
</protein>
<proteinExistence type="predicted"/>
<feature type="non-terminal residue" evidence="2">
    <location>
        <position position="1"/>
    </location>
</feature>
<gene>
    <name evidence="2" type="ORF">PENTCL1PPCAC_25877</name>
</gene>
<keyword evidence="3" id="KW-1185">Reference proteome</keyword>
<evidence type="ECO:0000313" key="2">
    <source>
        <dbReference type="EMBL" id="GMT03703.1"/>
    </source>
</evidence>
<evidence type="ECO:0000256" key="1">
    <source>
        <dbReference type="SAM" id="Phobius"/>
    </source>
</evidence>
<keyword evidence="1" id="KW-0472">Membrane</keyword>
<feature type="transmembrane region" description="Helical" evidence="1">
    <location>
        <begin position="18"/>
        <end position="42"/>
    </location>
</feature>
<name>A0AAV5UB97_9BILA</name>
<organism evidence="2 3">
    <name type="scientific">Pristionchus entomophagus</name>
    <dbReference type="NCBI Taxonomy" id="358040"/>
    <lineage>
        <taxon>Eukaryota</taxon>
        <taxon>Metazoa</taxon>
        <taxon>Ecdysozoa</taxon>
        <taxon>Nematoda</taxon>
        <taxon>Chromadorea</taxon>
        <taxon>Rhabditida</taxon>
        <taxon>Rhabditina</taxon>
        <taxon>Diplogasteromorpha</taxon>
        <taxon>Diplogasteroidea</taxon>
        <taxon>Neodiplogasteridae</taxon>
        <taxon>Pristionchus</taxon>
    </lineage>
</organism>
<keyword evidence="1" id="KW-1133">Transmembrane helix</keyword>
<keyword evidence="1" id="KW-0812">Transmembrane</keyword>
<dbReference type="Proteomes" id="UP001432027">
    <property type="component" value="Unassembled WGS sequence"/>
</dbReference>
<accession>A0AAV5UB97</accession>
<reference evidence="2" key="1">
    <citation type="submission" date="2023-10" db="EMBL/GenBank/DDBJ databases">
        <title>Genome assembly of Pristionchus species.</title>
        <authorList>
            <person name="Yoshida K."/>
            <person name="Sommer R.J."/>
        </authorList>
    </citation>
    <scope>NUCLEOTIDE SEQUENCE</scope>
    <source>
        <strain evidence="2">RS0144</strain>
    </source>
</reference>
<evidence type="ECO:0000313" key="3">
    <source>
        <dbReference type="Proteomes" id="UP001432027"/>
    </source>
</evidence>
<dbReference type="AlphaFoldDB" id="A0AAV5UB97"/>
<feature type="non-terminal residue" evidence="2">
    <location>
        <position position="307"/>
    </location>
</feature>
<comment type="caution">
    <text evidence="2">The sequence shown here is derived from an EMBL/GenBank/DDBJ whole genome shotgun (WGS) entry which is preliminary data.</text>
</comment>
<sequence length="307" mass="34288">FDFYESSRSSTSADSIDLIFFTVFALPTLLLLIATVAFGSFLQFLVNALRAANADLDVKRSAVSEVTHAGSQFCLLWGLTLTVFHHAAGFRGNAVVRVSGTQTSFSDLVDGLHTGSRLLIAPSATKITTSELYALVGNRTTKPDIVQSDQQKMLQPQDQSLVTMIESNAVYVIPLLQRPCQISKVTVPRTWLGLDRFHGSTVQNYHMSREHTTRGSVEAVNQVLLRMFSQDLIQGLWTRRYLSTLRNTPAVDPGPAKPKEAFVQMSLARLQLLFYFTCPGWILSLIFFIIELRPIHNLVEKLVKFVH</sequence>
<feature type="transmembrane region" description="Helical" evidence="1">
    <location>
        <begin position="272"/>
        <end position="290"/>
    </location>
</feature>